<dbReference type="STRING" id="231916.A0A409WTI6"/>
<organism evidence="1 2">
    <name type="scientific">Gymnopilus dilepis</name>
    <dbReference type="NCBI Taxonomy" id="231916"/>
    <lineage>
        <taxon>Eukaryota</taxon>
        <taxon>Fungi</taxon>
        <taxon>Dikarya</taxon>
        <taxon>Basidiomycota</taxon>
        <taxon>Agaricomycotina</taxon>
        <taxon>Agaricomycetes</taxon>
        <taxon>Agaricomycetidae</taxon>
        <taxon>Agaricales</taxon>
        <taxon>Agaricineae</taxon>
        <taxon>Hymenogastraceae</taxon>
        <taxon>Gymnopilus</taxon>
    </lineage>
</organism>
<dbReference type="Proteomes" id="UP000284706">
    <property type="component" value="Unassembled WGS sequence"/>
</dbReference>
<comment type="caution">
    <text evidence="1">The sequence shown here is derived from an EMBL/GenBank/DDBJ whole genome shotgun (WGS) entry which is preliminary data.</text>
</comment>
<dbReference type="AlphaFoldDB" id="A0A409WTI6"/>
<protein>
    <submittedName>
        <fullName evidence="1">Uncharacterized protein</fullName>
    </submittedName>
</protein>
<reference evidence="1 2" key="1">
    <citation type="journal article" date="2018" name="Evol. Lett.">
        <title>Horizontal gene cluster transfer increased hallucinogenic mushroom diversity.</title>
        <authorList>
            <person name="Reynolds H.T."/>
            <person name="Vijayakumar V."/>
            <person name="Gluck-Thaler E."/>
            <person name="Korotkin H.B."/>
            <person name="Matheny P.B."/>
            <person name="Slot J.C."/>
        </authorList>
    </citation>
    <scope>NUCLEOTIDE SEQUENCE [LARGE SCALE GENOMIC DNA]</scope>
    <source>
        <strain evidence="1 2">SRW20</strain>
    </source>
</reference>
<evidence type="ECO:0000313" key="2">
    <source>
        <dbReference type="Proteomes" id="UP000284706"/>
    </source>
</evidence>
<proteinExistence type="predicted"/>
<sequence length="420" mass="47241">MEQNPVYTAQFQKRAVENAFPAVITLFDHILPQSSPLKGGASLIDNQKISDNDGLLSFRPKKNQLLHYHDDECSGLPLAQRRDNVNQRVRHEAEDLAGDPPRGPFAPHHKGHPVLPPQVAVGHDDYTKLGRYYILCANPTDECRKRIRYVTDPLPEEFLLLHEKLTPLLIMREELQATPRTKITRRSRVRRRLAIKDSPLWADAVDKFYLRRKSENPTSQASTSTRRQRLITPLLAVESARGSLQGSSPNDHFEGHSVTCTSSGIPPAYILPLLPLTPLPIRYADPMIVDSHGPKAGPSNQPVEVIEVFDSDDENNVPILVVVIFWTQNNAPYTSFVLSHFKRTRFCIHDYATKLESGGVDLSCDIEIYNPDTKAWHRVQMNDRVVLGHAQLSMFLMRYRGIEGLCGFTEVCMAASGGQG</sequence>
<accession>A0A409WTI6</accession>
<evidence type="ECO:0000313" key="1">
    <source>
        <dbReference type="EMBL" id="PPQ81844.1"/>
    </source>
</evidence>
<dbReference type="EMBL" id="NHYE01004821">
    <property type="protein sequence ID" value="PPQ81844.1"/>
    <property type="molecule type" value="Genomic_DNA"/>
</dbReference>
<name>A0A409WTI6_9AGAR</name>
<dbReference type="OrthoDB" id="3120290at2759"/>
<keyword evidence="2" id="KW-1185">Reference proteome</keyword>
<gene>
    <name evidence="1" type="ORF">CVT26_014406</name>
</gene>
<dbReference type="InParanoid" id="A0A409WTI6"/>